<accession>A0A1H7TA60</accession>
<keyword evidence="1" id="KW-0732">Signal</keyword>
<dbReference type="AlphaFoldDB" id="A0A1H7TA60"/>
<name>A0A1H7TA60_OLID1</name>
<protein>
    <submittedName>
        <fullName evidence="2">Methane oxygenase PmoA</fullName>
    </submittedName>
</protein>
<dbReference type="RefSeq" id="WP_093326570.1">
    <property type="nucleotide sequence ID" value="NZ_FOAF01000004.1"/>
</dbReference>
<proteinExistence type="predicted"/>
<gene>
    <name evidence="2" type="ORF">SAMN05661044_03419</name>
</gene>
<dbReference type="EMBL" id="FOAF01000004">
    <property type="protein sequence ID" value="SEL81156.1"/>
    <property type="molecule type" value="Genomic_DNA"/>
</dbReference>
<evidence type="ECO:0000313" key="3">
    <source>
        <dbReference type="Proteomes" id="UP000199421"/>
    </source>
</evidence>
<evidence type="ECO:0000313" key="2">
    <source>
        <dbReference type="EMBL" id="SEL81156.1"/>
    </source>
</evidence>
<dbReference type="InterPro" id="IPR029475">
    <property type="entry name" value="DUF6807"/>
</dbReference>
<organism evidence="2 3">
    <name type="scientific">Olivibacter domesticus</name>
    <name type="common">Pseudosphingobacterium domesticum</name>
    <dbReference type="NCBI Taxonomy" id="407022"/>
    <lineage>
        <taxon>Bacteria</taxon>
        <taxon>Pseudomonadati</taxon>
        <taxon>Bacteroidota</taxon>
        <taxon>Sphingobacteriia</taxon>
        <taxon>Sphingobacteriales</taxon>
        <taxon>Sphingobacteriaceae</taxon>
        <taxon>Olivibacter</taxon>
    </lineage>
</organism>
<evidence type="ECO:0000256" key="1">
    <source>
        <dbReference type="SAM" id="SignalP"/>
    </source>
</evidence>
<sequence length="318" mass="36357">MITKNSILLFLMLTYIGSLAQENVKKEEGVLKLYEKGHYVLGYQYTVKYPPAGIDSVFGRAGFIHPLNTLSGKTLTRIQPPDHYHHYGVWNPWTRVEYKNNVYDLWNLKDKQGAVKHVKFNKVYDKKGVVGFNAQHAHIIYPTPTEEVTILNENWEVKVLPIDDKKYSCDINSTLEVVGKDSVTLKEYRYGGLGFRATEQWTNKNSRVITASGKDRSNADGSLERWILVEGTVDGAKAGILFLSYPDNFNHPEPVRVWPTLENKGRGDVFVNFAPTKNKDWALAPGKEYQLKYRLIIFDDTLTVDEAEKFWQAYAASK</sequence>
<dbReference type="Proteomes" id="UP000199421">
    <property type="component" value="Unassembled WGS sequence"/>
</dbReference>
<dbReference type="OrthoDB" id="2540540at2"/>
<reference evidence="3" key="1">
    <citation type="submission" date="2016-10" db="EMBL/GenBank/DDBJ databases">
        <authorList>
            <person name="Varghese N."/>
            <person name="Submissions S."/>
        </authorList>
    </citation>
    <scope>NUCLEOTIDE SEQUENCE [LARGE SCALE GENOMIC DNA]</scope>
    <source>
        <strain evidence="3">DSM 18733</strain>
    </source>
</reference>
<feature type="signal peptide" evidence="1">
    <location>
        <begin position="1"/>
        <end position="20"/>
    </location>
</feature>
<feature type="chain" id="PRO_5011703183" evidence="1">
    <location>
        <begin position="21"/>
        <end position="318"/>
    </location>
</feature>
<dbReference type="Pfam" id="PF14100">
    <property type="entry name" value="DUF6807"/>
    <property type="match status" value="1"/>
</dbReference>
<keyword evidence="3" id="KW-1185">Reference proteome</keyword>
<dbReference type="STRING" id="407022.SAMN05661044_03419"/>